<accession>A0A5Q3QBZ5</accession>
<evidence type="ECO:0000259" key="3">
    <source>
        <dbReference type="SMART" id="SM00754"/>
    </source>
</evidence>
<keyword evidence="2" id="KW-0472">Membrane</keyword>
<keyword evidence="5" id="KW-1185">Reference proteome</keyword>
<dbReference type="Pfam" id="PF07452">
    <property type="entry name" value="CHRD"/>
    <property type="match status" value="1"/>
</dbReference>
<sequence>MLPAGLAHADDEVPEPAEFTSMLTTMATPDMVVNSDDQPSPGEPGASGTFTFRINSDDEIICYDIVLNGVTPPYDSPARTATHIHEAAAGTSGPPRLVFPDPEDAGDGTLRSEGCMQGPFTTGLTGDDDVTDTGEGFSLAQLEAAPEQFFADTHTSQFTDGAVRGQLSMVPMGGAETGGGATAQDEPGALLPLGALAATALGAGLIVVARNRTTQSDR</sequence>
<dbReference type="EMBL" id="CP045929">
    <property type="protein sequence ID" value="QGK72191.1"/>
    <property type="molecule type" value="Genomic_DNA"/>
</dbReference>
<evidence type="ECO:0000256" key="1">
    <source>
        <dbReference type="SAM" id="MobiDB-lite"/>
    </source>
</evidence>
<dbReference type="KEGG" id="sace:GIY23_10160"/>
<dbReference type="SMART" id="SM00754">
    <property type="entry name" value="CHRD"/>
    <property type="match status" value="1"/>
</dbReference>
<organism evidence="4 5">
    <name type="scientific">Allosaccharopolyspora coralli</name>
    <dbReference type="NCBI Taxonomy" id="2665642"/>
    <lineage>
        <taxon>Bacteria</taxon>
        <taxon>Bacillati</taxon>
        <taxon>Actinomycetota</taxon>
        <taxon>Actinomycetes</taxon>
        <taxon>Pseudonocardiales</taxon>
        <taxon>Pseudonocardiaceae</taxon>
        <taxon>Allosaccharopolyspora</taxon>
    </lineage>
</organism>
<feature type="domain" description="CHRD" evidence="3">
    <location>
        <begin position="21"/>
        <end position="169"/>
    </location>
</feature>
<dbReference type="InterPro" id="IPR010895">
    <property type="entry name" value="CHRD"/>
</dbReference>
<feature type="region of interest" description="Disordered" evidence="1">
    <location>
        <begin position="87"/>
        <end position="126"/>
    </location>
</feature>
<name>A0A5Q3QBZ5_9PSEU</name>
<protein>
    <submittedName>
        <fullName evidence="4">CHRD domain-containing protein</fullName>
    </submittedName>
</protein>
<evidence type="ECO:0000313" key="5">
    <source>
        <dbReference type="Proteomes" id="UP000371041"/>
    </source>
</evidence>
<gene>
    <name evidence="4" type="ORF">GIY23_10160</name>
</gene>
<keyword evidence="2" id="KW-1133">Transmembrane helix</keyword>
<dbReference type="Proteomes" id="UP000371041">
    <property type="component" value="Chromosome"/>
</dbReference>
<feature type="transmembrane region" description="Helical" evidence="2">
    <location>
        <begin position="189"/>
        <end position="209"/>
    </location>
</feature>
<evidence type="ECO:0000313" key="4">
    <source>
        <dbReference type="EMBL" id="QGK72191.1"/>
    </source>
</evidence>
<dbReference type="AlphaFoldDB" id="A0A5Q3QBZ5"/>
<reference evidence="5" key="1">
    <citation type="submission" date="2019-11" db="EMBL/GenBank/DDBJ databases">
        <title>The complete genome sequence of Saccharopolyspora sp. E2A.</title>
        <authorList>
            <person name="Zhang G."/>
        </authorList>
    </citation>
    <scope>NUCLEOTIDE SEQUENCE [LARGE SCALE GENOMIC DNA]</scope>
    <source>
        <strain evidence="5">E2A</strain>
    </source>
</reference>
<keyword evidence="2" id="KW-0812">Transmembrane</keyword>
<evidence type="ECO:0000256" key="2">
    <source>
        <dbReference type="SAM" id="Phobius"/>
    </source>
</evidence>
<proteinExistence type="predicted"/>
<feature type="region of interest" description="Disordered" evidence="1">
    <location>
        <begin position="31"/>
        <end position="51"/>
    </location>
</feature>